<protein>
    <submittedName>
        <fullName evidence="1">Uncharacterized protein</fullName>
    </submittedName>
</protein>
<sequence>MWNVDQFGCPSPRVMISRSQPVIQASHWLIKHIHWVDLFAFRRFNPPQLPTFLICLSDATAAKHYNTNQQVLAQGYRNDYTDALANTPALDGGLRISWPILSSNSSSPLTVPPGSTVVSRSQWPTGTHSTFGELLSYNYWLWHSVHM</sequence>
<evidence type="ECO:0000313" key="2">
    <source>
        <dbReference type="Proteomes" id="UP001060170"/>
    </source>
</evidence>
<reference evidence="1 2" key="3">
    <citation type="journal article" date="2022" name="Microbiol. Spectr.">
        <title>Folding features and dynamics of 3D genome architecture in plant fungal pathogens.</title>
        <authorList>
            <person name="Xia C."/>
        </authorList>
    </citation>
    <scope>NUCLEOTIDE SEQUENCE [LARGE SCALE GENOMIC DNA]</scope>
    <source>
        <strain evidence="1 2">93-210</strain>
    </source>
</reference>
<organism evidence="1 2">
    <name type="scientific">Puccinia striiformis f. sp. tritici</name>
    <dbReference type="NCBI Taxonomy" id="168172"/>
    <lineage>
        <taxon>Eukaryota</taxon>
        <taxon>Fungi</taxon>
        <taxon>Dikarya</taxon>
        <taxon>Basidiomycota</taxon>
        <taxon>Pucciniomycotina</taxon>
        <taxon>Pucciniomycetes</taxon>
        <taxon>Pucciniales</taxon>
        <taxon>Pucciniaceae</taxon>
        <taxon>Puccinia</taxon>
    </lineage>
</organism>
<name>A0ACC0E630_9BASI</name>
<dbReference type="EMBL" id="CM045874">
    <property type="protein sequence ID" value="KAI7945157.1"/>
    <property type="molecule type" value="Genomic_DNA"/>
</dbReference>
<reference evidence="2" key="2">
    <citation type="journal article" date="2018" name="Mol. Plant Microbe Interact.">
        <title>Genome sequence resources for the wheat stripe rust pathogen (Puccinia striiformis f. sp. tritici) and the barley stripe rust pathogen (Puccinia striiformis f. sp. hordei).</title>
        <authorList>
            <person name="Xia C."/>
            <person name="Wang M."/>
            <person name="Yin C."/>
            <person name="Cornejo O.E."/>
            <person name="Hulbert S.H."/>
            <person name="Chen X."/>
        </authorList>
    </citation>
    <scope>NUCLEOTIDE SEQUENCE [LARGE SCALE GENOMIC DNA]</scope>
    <source>
        <strain evidence="2">93-210</strain>
    </source>
</reference>
<comment type="caution">
    <text evidence="1">The sequence shown here is derived from an EMBL/GenBank/DDBJ whole genome shotgun (WGS) entry which is preliminary data.</text>
</comment>
<reference evidence="2" key="1">
    <citation type="journal article" date="2018" name="BMC Genomics">
        <title>Genomic insights into host adaptation between the wheat stripe rust pathogen (Puccinia striiformis f. sp. tritici) and the barley stripe rust pathogen (Puccinia striiformis f. sp. hordei).</title>
        <authorList>
            <person name="Xia C."/>
            <person name="Wang M."/>
            <person name="Yin C."/>
            <person name="Cornejo O.E."/>
            <person name="Hulbert S.H."/>
            <person name="Chen X."/>
        </authorList>
    </citation>
    <scope>NUCLEOTIDE SEQUENCE [LARGE SCALE GENOMIC DNA]</scope>
    <source>
        <strain evidence="2">93-210</strain>
    </source>
</reference>
<dbReference type="Proteomes" id="UP001060170">
    <property type="component" value="Chromosome 10"/>
</dbReference>
<evidence type="ECO:0000313" key="1">
    <source>
        <dbReference type="EMBL" id="KAI7945157.1"/>
    </source>
</evidence>
<keyword evidence="2" id="KW-1185">Reference proteome</keyword>
<accession>A0ACC0E630</accession>
<proteinExistence type="predicted"/>
<gene>
    <name evidence="1" type="ORF">MJO28_010852</name>
</gene>